<dbReference type="InParanoid" id="A0A0V1AND2"/>
<gene>
    <name evidence="1" type="ORF">T01_7230</name>
</gene>
<dbReference type="AlphaFoldDB" id="A0A0V1AND2"/>
<dbReference type="EMBL" id="JYDH01000479">
    <property type="protein sequence ID" value="KRY26312.1"/>
    <property type="molecule type" value="Genomic_DNA"/>
</dbReference>
<dbReference type="Proteomes" id="UP000054776">
    <property type="component" value="Unassembled WGS sequence"/>
</dbReference>
<reference evidence="1 2" key="1">
    <citation type="submission" date="2015-01" db="EMBL/GenBank/DDBJ databases">
        <title>Evolution of Trichinella species and genotypes.</title>
        <authorList>
            <person name="Korhonen P.K."/>
            <person name="Edoardo P."/>
            <person name="Giuseppe L.R."/>
            <person name="Gasser R.B."/>
        </authorList>
    </citation>
    <scope>NUCLEOTIDE SEQUENCE [LARGE SCALE GENOMIC DNA]</scope>
    <source>
        <strain evidence="1">ISS3</strain>
    </source>
</reference>
<evidence type="ECO:0000313" key="2">
    <source>
        <dbReference type="Proteomes" id="UP000054776"/>
    </source>
</evidence>
<organism evidence="1 2">
    <name type="scientific">Trichinella spiralis</name>
    <name type="common">Trichina worm</name>
    <dbReference type="NCBI Taxonomy" id="6334"/>
    <lineage>
        <taxon>Eukaryota</taxon>
        <taxon>Metazoa</taxon>
        <taxon>Ecdysozoa</taxon>
        <taxon>Nematoda</taxon>
        <taxon>Enoplea</taxon>
        <taxon>Dorylaimia</taxon>
        <taxon>Trichinellida</taxon>
        <taxon>Trichinellidae</taxon>
        <taxon>Trichinella</taxon>
    </lineage>
</organism>
<proteinExistence type="predicted"/>
<name>A0A0V1AND2_TRISP</name>
<keyword evidence="2" id="KW-1185">Reference proteome</keyword>
<sequence length="245" mass="26238">MTSHRVSESRINFPSARVTADPVSMSTLYRTTPTEPSTVSISISGHRVSTALKVQAVLLPLDVRSSGRGEAWQTLQMWPVLPHVQHVLRSFFSCLRRCWGVALFAAAVMSVISSCFNCRATSASSSPTSFRVVTGAAIASVTSTAGCRSSWSASALTEETLSLSTVSPVQMRSSRAVTSIASQGLGGVPLSPSIVIVRYLDVHSPHYARHLLISMILKKGSSSLRGYTGGTEVLFQVFEPGLHVQ</sequence>
<protein>
    <submittedName>
        <fullName evidence="1">Uncharacterized protein</fullName>
    </submittedName>
</protein>
<evidence type="ECO:0000313" key="1">
    <source>
        <dbReference type="EMBL" id="KRY26312.1"/>
    </source>
</evidence>
<comment type="caution">
    <text evidence="1">The sequence shown here is derived from an EMBL/GenBank/DDBJ whole genome shotgun (WGS) entry which is preliminary data.</text>
</comment>
<accession>A0A0V1AND2</accession>